<name>A0A172QT20_9CORY</name>
<dbReference type="EMBL" id="CP015622">
    <property type="protein sequence ID" value="ANE03845.1"/>
    <property type="molecule type" value="Genomic_DNA"/>
</dbReference>
<gene>
    <name evidence="1" type="ORF">ccrud_06225</name>
</gene>
<organism evidence="1 2">
    <name type="scientific">Corynebacterium crudilactis</name>
    <dbReference type="NCBI Taxonomy" id="1652495"/>
    <lineage>
        <taxon>Bacteria</taxon>
        <taxon>Bacillati</taxon>
        <taxon>Actinomycetota</taxon>
        <taxon>Actinomycetes</taxon>
        <taxon>Mycobacteriales</taxon>
        <taxon>Corynebacteriaceae</taxon>
        <taxon>Corynebacterium</taxon>
    </lineage>
</organism>
<evidence type="ECO:0000313" key="1">
    <source>
        <dbReference type="EMBL" id="ANE03845.1"/>
    </source>
</evidence>
<accession>A0A172QT20</accession>
<dbReference type="Proteomes" id="UP000076929">
    <property type="component" value="Chromosome"/>
</dbReference>
<dbReference type="AlphaFoldDB" id="A0A172QT20"/>
<reference evidence="1 2" key="1">
    <citation type="submission" date="2016-05" db="EMBL/GenBank/DDBJ databases">
        <title>Complete genome sequence of Corynebacterium crudilactis, a new Corynebacterium species isolated from raw cow's milk.</title>
        <authorList>
            <person name="Christian R."/>
            <person name="Zimmermann J."/>
            <person name="Lipski A."/>
            <person name="Kalinowski J."/>
        </authorList>
    </citation>
    <scope>NUCLEOTIDE SEQUENCE [LARGE SCALE GENOMIC DNA]</scope>
    <source>
        <strain evidence="1 2">JZ16</strain>
    </source>
</reference>
<keyword evidence="2" id="KW-1185">Reference proteome</keyword>
<evidence type="ECO:0000313" key="2">
    <source>
        <dbReference type="Proteomes" id="UP000076929"/>
    </source>
</evidence>
<protein>
    <submittedName>
        <fullName evidence="1">Uncharacterized protein</fullName>
    </submittedName>
</protein>
<sequence>MEDETRAAVATPDGGFEEVVVFAAAFTLTAAAKCLLHSVEETLSDQGLMVSGVLHPTVGRDAQVVLVRQHGVNVALADGL</sequence>
<proteinExistence type="predicted"/>
<dbReference type="KEGG" id="ccjz:ccrud_06225"/>